<evidence type="ECO:0000256" key="1">
    <source>
        <dbReference type="SAM" id="Phobius"/>
    </source>
</evidence>
<keyword evidence="2" id="KW-0732">Signal</keyword>
<feature type="chain" id="PRO_5001967300" evidence="2">
    <location>
        <begin position="22"/>
        <end position="311"/>
    </location>
</feature>
<feature type="signal peptide" evidence="2">
    <location>
        <begin position="1"/>
        <end position="21"/>
    </location>
</feature>
<reference evidence="3 4" key="1">
    <citation type="submission" date="2014-09" db="EMBL/GenBank/DDBJ databases">
        <authorList>
            <person name="Grob C."/>
            <person name="Taubert M."/>
            <person name="Howat A.M."/>
            <person name="Burns O.J."/>
            <person name="Dixon J.L."/>
            <person name="Chen Y."/>
            <person name="Murrell J.C."/>
        </authorList>
    </citation>
    <scope>NUCLEOTIDE SEQUENCE [LARGE SCALE GENOMIC DNA]</scope>
    <source>
        <strain evidence="3">L4</strain>
    </source>
</reference>
<evidence type="ECO:0000313" key="3">
    <source>
        <dbReference type="EMBL" id="KGM08005.1"/>
    </source>
</evidence>
<dbReference type="EMBL" id="JRQD01000001">
    <property type="protein sequence ID" value="KGM08005.1"/>
    <property type="molecule type" value="Genomic_DNA"/>
</dbReference>
<accession>A0A0A0BJE3</accession>
<keyword evidence="1" id="KW-0812">Transmembrane</keyword>
<evidence type="ECO:0000313" key="4">
    <source>
        <dbReference type="Proteomes" id="UP000029999"/>
    </source>
</evidence>
<protein>
    <submittedName>
        <fullName evidence="3">MxaA protein</fullName>
    </submittedName>
</protein>
<dbReference type="STRING" id="392484.LP43_0428"/>
<sequence>MKISAYLFLLLTSLFWQPAFAEESTAIKILQQDRGRDYGLMVGELIHHHYIISTDSDYTLTTASLPIEGELNYWLDLHSVELKSTEKQNRTIYRLSLVYQSFYAPLDVRALTIPAITLDFLTSQEQRVSLTLDEWTFTMSPIKEITPSGVGNGDGVDHFMKPSIQPHRLKLKPIETRLIILSSLLLLCLLFYVALSGWLPRLNRSTFLQAKRQIKALSKQDLKQTEHYQACLQALHQAINQRAGQTIFFSRLDTFLNTHPAFQTLDKPLRNFFTQSEASFFFAAPPEPSYIKDCIRLCHQLADADKVSLKS</sequence>
<dbReference type="Proteomes" id="UP000029999">
    <property type="component" value="Unassembled WGS sequence"/>
</dbReference>
<comment type="caution">
    <text evidence="3">The sequence shown here is derived from an EMBL/GenBank/DDBJ whole genome shotgun (WGS) entry which is preliminary data.</text>
</comment>
<organism evidence="3 4">
    <name type="scientific">Methylophaga thiooxydans</name>
    <dbReference type="NCBI Taxonomy" id="392484"/>
    <lineage>
        <taxon>Bacteria</taxon>
        <taxon>Pseudomonadati</taxon>
        <taxon>Pseudomonadota</taxon>
        <taxon>Gammaproteobacteria</taxon>
        <taxon>Thiotrichales</taxon>
        <taxon>Piscirickettsiaceae</taxon>
        <taxon>Methylophaga</taxon>
    </lineage>
</organism>
<keyword evidence="1" id="KW-1133">Transmembrane helix</keyword>
<evidence type="ECO:0000256" key="2">
    <source>
        <dbReference type="SAM" id="SignalP"/>
    </source>
</evidence>
<feature type="transmembrane region" description="Helical" evidence="1">
    <location>
        <begin position="178"/>
        <end position="199"/>
    </location>
</feature>
<gene>
    <name evidence="3" type="primary">mxaA</name>
    <name evidence="3" type="ORF">LP43_0428</name>
</gene>
<proteinExistence type="predicted"/>
<keyword evidence="1" id="KW-0472">Membrane</keyword>
<dbReference type="RefSeq" id="WP_036311462.1">
    <property type="nucleotide sequence ID" value="NZ_JRQD01000001.1"/>
</dbReference>
<dbReference type="AlphaFoldDB" id="A0A0A0BJE3"/>
<name>A0A0A0BJE3_9GAMM</name>